<dbReference type="InterPro" id="IPR002781">
    <property type="entry name" value="TM_pro_TauE-like"/>
</dbReference>
<keyword evidence="3 5" id="KW-1133">Transmembrane helix</keyword>
<keyword evidence="4 5" id="KW-0472">Membrane</keyword>
<evidence type="ECO:0000256" key="5">
    <source>
        <dbReference type="RuleBase" id="RU363041"/>
    </source>
</evidence>
<evidence type="ECO:0000256" key="3">
    <source>
        <dbReference type="ARBA" id="ARBA00022989"/>
    </source>
</evidence>
<accession>A0A5A7MZS8</accession>
<evidence type="ECO:0000256" key="4">
    <source>
        <dbReference type="ARBA" id="ARBA00023136"/>
    </source>
</evidence>
<comment type="caution">
    <text evidence="6">The sequence shown here is derived from an EMBL/GenBank/DDBJ whole genome shotgun (WGS) entry which is preliminary data.</text>
</comment>
<feature type="transmembrane region" description="Helical" evidence="5">
    <location>
        <begin position="37"/>
        <end position="54"/>
    </location>
</feature>
<comment type="similarity">
    <text evidence="5">Belongs to the 4-toluene sulfonate uptake permease (TSUP) (TC 2.A.102) family.</text>
</comment>
<dbReference type="Pfam" id="PF01925">
    <property type="entry name" value="TauE"/>
    <property type="match status" value="1"/>
</dbReference>
<gene>
    <name evidence="6" type="ORF">JCM17845_10920</name>
</gene>
<evidence type="ECO:0000256" key="1">
    <source>
        <dbReference type="ARBA" id="ARBA00004141"/>
    </source>
</evidence>
<dbReference type="EMBL" id="BKCM01000004">
    <property type="protein sequence ID" value="GER00469.1"/>
    <property type="molecule type" value="Genomic_DNA"/>
</dbReference>
<comment type="subcellular location">
    <subcellularLocation>
        <location evidence="5">Cell membrane</location>
        <topology evidence="5">Multi-pass membrane protein</topology>
    </subcellularLocation>
    <subcellularLocation>
        <location evidence="1">Membrane</location>
        <topology evidence="1">Multi-pass membrane protein</topology>
    </subcellularLocation>
</comment>
<sequence length="57" mass="6082">MMLGFVNVPAVLLVAPIAVFVAPFGAKLAHKMKRRTLSVLFGGFLILTAARLISSLI</sequence>
<evidence type="ECO:0000256" key="2">
    <source>
        <dbReference type="ARBA" id="ARBA00022692"/>
    </source>
</evidence>
<evidence type="ECO:0000313" key="6">
    <source>
        <dbReference type="EMBL" id="GER00469.1"/>
    </source>
</evidence>
<proteinExistence type="inferred from homology"/>
<protein>
    <recommendedName>
        <fullName evidence="5">Probable membrane transporter protein</fullName>
    </recommendedName>
</protein>
<evidence type="ECO:0000313" key="7">
    <source>
        <dbReference type="Proteomes" id="UP000325187"/>
    </source>
</evidence>
<dbReference type="AlphaFoldDB" id="A0A5A7MZS8"/>
<keyword evidence="2 5" id="KW-0812">Transmembrane</keyword>
<feature type="transmembrane region" description="Helical" evidence="5">
    <location>
        <begin position="6"/>
        <end position="25"/>
    </location>
</feature>
<dbReference type="GO" id="GO:0005886">
    <property type="term" value="C:plasma membrane"/>
    <property type="evidence" value="ECO:0007669"/>
    <property type="project" value="UniProtKB-SubCell"/>
</dbReference>
<name>A0A5A7MZS8_9PROT</name>
<keyword evidence="5" id="KW-1003">Cell membrane</keyword>
<dbReference type="Proteomes" id="UP000325187">
    <property type="component" value="Unassembled WGS sequence"/>
</dbReference>
<keyword evidence="7" id="KW-1185">Reference proteome</keyword>
<dbReference type="RefSeq" id="WP_150002046.1">
    <property type="nucleotide sequence ID" value="NZ_BKCM01000004.1"/>
</dbReference>
<reference evidence="6 7" key="1">
    <citation type="submission" date="2019-09" db="EMBL/GenBank/DDBJ databases">
        <title>NBRP : Genome information of microbial organism related human and environment.</title>
        <authorList>
            <person name="Hattori M."/>
            <person name="Oshima K."/>
            <person name="Inaba H."/>
            <person name="Suda W."/>
            <person name="Sakamoto M."/>
            <person name="Iino T."/>
            <person name="Kitahara M."/>
            <person name="Oshida Y."/>
            <person name="Iida T."/>
            <person name="Kudo T."/>
            <person name="Itoh T."/>
            <person name="Ohkuma M."/>
        </authorList>
    </citation>
    <scope>NUCLEOTIDE SEQUENCE [LARGE SCALE GENOMIC DNA]</scope>
    <source>
        <strain evidence="6 7">Mie-1</strain>
    </source>
</reference>
<organism evidence="6 7">
    <name type="scientific">Iodidimonas gelatinilytica</name>
    <dbReference type="NCBI Taxonomy" id="1236966"/>
    <lineage>
        <taxon>Bacteria</taxon>
        <taxon>Pseudomonadati</taxon>
        <taxon>Pseudomonadota</taxon>
        <taxon>Alphaproteobacteria</taxon>
        <taxon>Iodidimonadales</taxon>
        <taxon>Iodidimonadaceae</taxon>
        <taxon>Iodidimonas</taxon>
    </lineage>
</organism>